<feature type="transmembrane region" description="Helical" evidence="5">
    <location>
        <begin position="56"/>
        <end position="77"/>
    </location>
</feature>
<feature type="domain" description="Yip1" evidence="6">
    <location>
        <begin position="36"/>
        <end position="165"/>
    </location>
</feature>
<evidence type="ECO:0000256" key="3">
    <source>
        <dbReference type="ARBA" id="ARBA00022989"/>
    </source>
</evidence>
<feature type="transmembrane region" description="Helical" evidence="5">
    <location>
        <begin position="28"/>
        <end position="49"/>
    </location>
</feature>
<dbReference type="Proteomes" id="UP000285310">
    <property type="component" value="Unassembled WGS sequence"/>
</dbReference>
<keyword evidence="8" id="KW-1185">Reference proteome</keyword>
<gene>
    <name evidence="7" type="ORF">SAJA_11735</name>
</gene>
<dbReference type="AlphaFoldDB" id="A0A423PKC4"/>
<comment type="caution">
    <text evidence="7">The sequence shown here is derived from an EMBL/GenBank/DDBJ whole genome shotgun (WGS) entry which is preliminary data.</text>
</comment>
<evidence type="ECO:0000313" key="7">
    <source>
        <dbReference type="EMBL" id="ROO26047.1"/>
    </source>
</evidence>
<evidence type="ECO:0000256" key="1">
    <source>
        <dbReference type="ARBA" id="ARBA00004141"/>
    </source>
</evidence>
<evidence type="ECO:0000313" key="8">
    <source>
        <dbReference type="Proteomes" id="UP000285310"/>
    </source>
</evidence>
<feature type="transmembrane region" description="Helical" evidence="5">
    <location>
        <begin position="148"/>
        <end position="172"/>
    </location>
</feature>
<dbReference type="GO" id="GO:0016020">
    <property type="term" value="C:membrane"/>
    <property type="evidence" value="ECO:0007669"/>
    <property type="project" value="UniProtKB-SubCell"/>
</dbReference>
<evidence type="ECO:0000256" key="4">
    <source>
        <dbReference type="ARBA" id="ARBA00023136"/>
    </source>
</evidence>
<sequence length="184" mass="19044">MNTFVNRMIRAAKLDAALYESVEHDKSATAQAAGVVVLASLAAGIGVVGQLGFGGLIAISLSALISWVISAAIIWFVGTKLLAQPQTEADIGQLLRTMGFAAAPGVLRVFEIIPLLGAIVGLVVWVWMLATLVVAVRQALDYDNTGRAIAVCLIGWVIQIVIAGLLGGLLFYGGDNPGMTGGAI</sequence>
<protein>
    <submittedName>
        <fullName evidence="7">Membrane protein</fullName>
    </submittedName>
</protein>
<keyword evidence="4 5" id="KW-0472">Membrane</keyword>
<dbReference type="InterPro" id="IPR006977">
    <property type="entry name" value="Yip1_dom"/>
</dbReference>
<name>A0A423PKC4_9GAMM</name>
<dbReference type="InParanoid" id="A0A423PKC4"/>
<comment type="subcellular location">
    <subcellularLocation>
        <location evidence="1">Membrane</location>
        <topology evidence="1">Multi-pass membrane protein</topology>
    </subcellularLocation>
</comment>
<dbReference type="EMBL" id="AYKG01000039">
    <property type="protein sequence ID" value="ROO26047.1"/>
    <property type="molecule type" value="Genomic_DNA"/>
</dbReference>
<evidence type="ECO:0000259" key="6">
    <source>
        <dbReference type="Pfam" id="PF04893"/>
    </source>
</evidence>
<reference evidence="7 8" key="1">
    <citation type="submission" date="2013-10" db="EMBL/GenBank/DDBJ databases">
        <title>Salinisphaera japonica YTM-1 Genome Sequencing.</title>
        <authorList>
            <person name="Lai Q."/>
            <person name="Li C."/>
            <person name="Shao Z."/>
        </authorList>
    </citation>
    <scope>NUCLEOTIDE SEQUENCE [LARGE SCALE GENOMIC DNA]</scope>
    <source>
        <strain evidence="7 8">YTM-1</strain>
    </source>
</reference>
<dbReference type="Pfam" id="PF04893">
    <property type="entry name" value="Yip1"/>
    <property type="match status" value="1"/>
</dbReference>
<dbReference type="RefSeq" id="WP_123658824.1">
    <property type="nucleotide sequence ID" value="NZ_AYKG01000039.1"/>
</dbReference>
<accession>A0A423PKC4</accession>
<keyword evidence="2 5" id="KW-0812">Transmembrane</keyword>
<feature type="transmembrane region" description="Helical" evidence="5">
    <location>
        <begin position="112"/>
        <end position="136"/>
    </location>
</feature>
<evidence type="ECO:0000256" key="5">
    <source>
        <dbReference type="SAM" id="Phobius"/>
    </source>
</evidence>
<evidence type="ECO:0000256" key="2">
    <source>
        <dbReference type="ARBA" id="ARBA00022692"/>
    </source>
</evidence>
<organism evidence="7 8">
    <name type="scientific">Salinisphaera japonica YTM-1</name>
    <dbReference type="NCBI Taxonomy" id="1209778"/>
    <lineage>
        <taxon>Bacteria</taxon>
        <taxon>Pseudomonadati</taxon>
        <taxon>Pseudomonadota</taxon>
        <taxon>Gammaproteobacteria</taxon>
        <taxon>Salinisphaerales</taxon>
        <taxon>Salinisphaeraceae</taxon>
        <taxon>Salinisphaera</taxon>
    </lineage>
</organism>
<proteinExistence type="predicted"/>
<dbReference type="OrthoDB" id="7061972at2"/>
<keyword evidence="3 5" id="KW-1133">Transmembrane helix</keyword>